<feature type="short sequence motif" description="Q motif" evidence="16">
    <location>
        <begin position="95"/>
        <end position="123"/>
    </location>
</feature>
<dbReference type="InterPro" id="IPR000629">
    <property type="entry name" value="RNA-helicase_DEAD-box_CS"/>
</dbReference>
<evidence type="ECO:0000256" key="2">
    <source>
        <dbReference type="ARBA" id="ARBA00010379"/>
    </source>
</evidence>
<protein>
    <recommendedName>
        <fullName evidence="14">ATP-dependent RNA helicase DDX54</fullName>
        <ecNumber evidence="3">3.6.4.13</ecNumber>
    </recommendedName>
    <alternativeName>
        <fullName evidence="15">DEAD box protein 54</fullName>
    </alternativeName>
</protein>
<evidence type="ECO:0000313" key="22">
    <source>
        <dbReference type="Proteomes" id="UP001634394"/>
    </source>
</evidence>
<evidence type="ECO:0000256" key="16">
    <source>
        <dbReference type="PROSITE-ProRule" id="PRU00552"/>
    </source>
</evidence>
<keyword evidence="5" id="KW-0547">Nucleotide-binding</keyword>
<dbReference type="GO" id="GO:0016787">
    <property type="term" value="F:hydrolase activity"/>
    <property type="evidence" value="ECO:0007669"/>
    <property type="project" value="UniProtKB-KW"/>
</dbReference>
<keyword evidence="6" id="KW-0378">Hydrolase</keyword>
<comment type="subunit">
    <text evidence="13">Interacts in a hormone-dependent manner with nuclear receptors.</text>
</comment>
<dbReference type="InterPro" id="IPR014014">
    <property type="entry name" value="RNA_helicase_DEAD_Q_motif"/>
</dbReference>
<dbReference type="PROSITE" id="PS00039">
    <property type="entry name" value="DEAD_ATP_HELICASE"/>
    <property type="match status" value="1"/>
</dbReference>
<dbReference type="Proteomes" id="UP001634394">
    <property type="component" value="Unassembled WGS sequence"/>
</dbReference>
<evidence type="ECO:0000256" key="9">
    <source>
        <dbReference type="ARBA" id="ARBA00022884"/>
    </source>
</evidence>
<dbReference type="PANTHER" id="PTHR47959">
    <property type="entry name" value="ATP-DEPENDENT RNA HELICASE RHLE-RELATED"/>
    <property type="match status" value="1"/>
</dbReference>
<dbReference type="FunFam" id="3.40.50.300:FF:000784">
    <property type="entry name" value="ATP-dependent RNA helicase DDX54"/>
    <property type="match status" value="1"/>
</dbReference>
<comment type="catalytic activity">
    <reaction evidence="11">
        <text>ATP + H2O = ADP + phosphate + H(+)</text>
        <dbReference type="Rhea" id="RHEA:13065"/>
        <dbReference type="ChEBI" id="CHEBI:15377"/>
        <dbReference type="ChEBI" id="CHEBI:15378"/>
        <dbReference type="ChEBI" id="CHEBI:30616"/>
        <dbReference type="ChEBI" id="CHEBI:43474"/>
        <dbReference type="ChEBI" id="CHEBI:456216"/>
        <dbReference type="EC" id="3.6.4.13"/>
    </reaction>
</comment>
<dbReference type="GO" id="GO:0005730">
    <property type="term" value="C:nucleolus"/>
    <property type="evidence" value="ECO:0007669"/>
    <property type="project" value="UniProtKB-SubCell"/>
</dbReference>
<keyword evidence="7" id="KW-0347">Helicase</keyword>
<feature type="region of interest" description="Disordered" evidence="17">
    <location>
        <begin position="767"/>
        <end position="861"/>
    </location>
</feature>
<dbReference type="GO" id="GO:0003723">
    <property type="term" value="F:RNA binding"/>
    <property type="evidence" value="ECO:0007669"/>
    <property type="project" value="UniProtKB-KW"/>
</dbReference>
<feature type="domain" description="DEAD-box RNA helicase Q" evidence="20">
    <location>
        <begin position="95"/>
        <end position="123"/>
    </location>
</feature>
<dbReference type="SMART" id="SM00490">
    <property type="entry name" value="HELICc"/>
    <property type="match status" value="1"/>
</dbReference>
<feature type="region of interest" description="Disordered" evidence="17">
    <location>
        <begin position="605"/>
        <end position="625"/>
    </location>
</feature>
<dbReference type="PROSITE" id="PS51194">
    <property type="entry name" value="HELICASE_CTER"/>
    <property type="match status" value="1"/>
</dbReference>
<organism evidence="21 22">
    <name type="scientific">Sinanodonta woodiana</name>
    <name type="common">Chinese pond mussel</name>
    <name type="synonym">Anodonta woodiana</name>
    <dbReference type="NCBI Taxonomy" id="1069815"/>
    <lineage>
        <taxon>Eukaryota</taxon>
        <taxon>Metazoa</taxon>
        <taxon>Spiralia</taxon>
        <taxon>Lophotrochozoa</taxon>
        <taxon>Mollusca</taxon>
        <taxon>Bivalvia</taxon>
        <taxon>Autobranchia</taxon>
        <taxon>Heteroconchia</taxon>
        <taxon>Palaeoheterodonta</taxon>
        <taxon>Unionida</taxon>
        <taxon>Unionoidea</taxon>
        <taxon>Unionidae</taxon>
        <taxon>Unioninae</taxon>
        <taxon>Sinanodonta</taxon>
    </lineage>
</organism>
<gene>
    <name evidence="21" type="ORF">ACJMK2_023687</name>
</gene>
<keyword evidence="9" id="KW-0694">RNA-binding</keyword>
<evidence type="ECO:0000259" key="20">
    <source>
        <dbReference type="PROSITE" id="PS51195"/>
    </source>
</evidence>
<keyword evidence="4" id="KW-0597">Phosphoprotein</keyword>
<comment type="caution">
    <text evidence="21">The sequence shown here is derived from an EMBL/GenBank/DDBJ whole genome shotgun (WGS) entry which is preliminary data.</text>
</comment>
<dbReference type="GO" id="GO:0005524">
    <property type="term" value="F:ATP binding"/>
    <property type="evidence" value="ECO:0007669"/>
    <property type="project" value="UniProtKB-KW"/>
</dbReference>
<dbReference type="GO" id="GO:0003724">
    <property type="term" value="F:RNA helicase activity"/>
    <property type="evidence" value="ECO:0007669"/>
    <property type="project" value="UniProtKB-EC"/>
</dbReference>
<reference evidence="21 22" key="1">
    <citation type="submission" date="2024-11" db="EMBL/GenBank/DDBJ databases">
        <title>Chromosome-level genome assembly of the freshwater bivalve Anodonta woodiana.</title>
        <authorList>
            <person name="Chen X."/>
        </authorList>
    </citation>
    <scope>NUCLEOTIDE SEQUENCE [LARGE SCALE GENOMIC DNA]</scope>
    <source>
        <strain evidence="21">MN2024</strain>
        <tissue evidence="21">Gills</tissue>
    </source>
</reference>
<dbReference type="Pfam" id="PF00271">
    <property type="entry name" value="Helicase_C"/>
    <property type="match status" value="1"/>
</dbReference>
<name>A0ABD3T6C0_SINWO</name>
<comment type="subcellular location">
    <subcellularLocation>
        <location evidence="1">Nucleus</location>
        <location evidence="1">Nucleolus</location>
    </subcellularLocation>
</comment>
<feature type="compositionally biased region" description="Basic residues" evidence="17">
    <location>
        <begin position="831"/>
        <end position="861"/>
    </location>
</feature>
<dbReference type="Pfam" id="PF00270">
    <property type="entry name" value="DEAD"/>
    <property type="match status" value="1"/>
</dbReference>
<evidence type="ECO:0000256" key="10">
    <source>
        <dbReference type="ARBA" id="ARBA00023242"/>
    </source>
</evidence>
<evidence type="ECO:0000256" key="17">
    <source>
        <dbReference type="SAM" id="MobiDB-lite"/>
    </source>
</evidence>
<dbReference type="InterPro" id="IPR011545">
    <property type="entry name" value="DEAD/DEAH_box_helicase_dom"/>
</dbReference>
<evidence type="ECO:0000256" key="15">
    <source>
        <dbReference type="ARBA" id="ARBA00075544"/>
    </source>
</evidence>
<dbReference type="EMBL" id="JBJQND010000019">
    <property type="protein sequence ID" value="KAL3832003.1"/>
    <property type="molecule type" value="Genomic_DNA"/>
</dbReference>
<proteinExistence type="inferred from homology"/>
<feature type="domain" description="Helicase C-terminal" evidence="19">
    <location>
        <begin position="325"/>
        <end position="471"/>
    </location>
</feature>
<feature type="compositionally biased region" description="Polar residues" evidence="17">
    <location>
        <begin position="615"/>
        <end position="625"/>
    </location>
</feature>
<dbReference type="PANTHER" id="PTHR47959:SF8">
    <property type="entry name" value="RNA HELICASE"/>
    <property type="match status" value="1"/>
</dbReference>
<dbReference type="AlphaFoldDB" id="A0ABD3T6C0"/>
<dbReference type="EC" id="3.6.4.13" evidence="3"/>
<feature type="compositionally biased region" description="Acidic residues" evidence="17">
    <location>
        <begin position="43"/>
        <end position="52"/>
    </location>
</feature>
<dbReference type="InterPro" id="IPR014001">
    <property type="entry name" value="Helicase_ATP-bd"/>
</dbReference>
<feature type="compositionally biased region" description="Basic residues" evidence="17">
    <location>
        <begin position="1"/>
        <end position="11"/>
    </location>
</feature>
<evidence type="ECO:0000256" key="8">
    <source>
        <dbReference type="ARBA" id="ARBA00022840"/>
    </source>
</evidence>
<keyword evidence="8" id="KW-0067">ATP-binding</keyword>
<evidence type="ECO:0000256" key="3">
    <source>
        <dbReference type="ARBA" id="ARBA00012552"/>
    </source>
</evidence>
<feature type="compositionally biased region" description="Acidic residues" evidence="17">
    <location>
        <begin position="66"/>
        <end position="76"/>
    </location>
</feature>
<sequence>MAKKIKKKSLVKHSVGSLKKNKSYKQSEFKTQRKGKPKKEQEDAGSDFEVVLDQDKRLSSRQSYEASDDEEDDDKEYLDTRQLVAKHNRKKKKSGGFQSMGLSNNVFQGIIRKGYKIPTPIQRKTIPVILDGKDVVAMARTGSGKTAAFLIPMFERLKAHSAKSGARVLIMSPTRELALQTLKFSKELGRFTGLRAAVVLGGDRMEDQFAALHENPDIIIATPGRFLHVVMEMDLKLKSVEYVVFDEADRLFEMGFQEQLTEILYRLPESRQTLLFSATLPRLLVDFAKAGLQDPTLIRLDVDTKLSDQLKSSFFHCRAEDKVTILLHLLLQVIPSSEQTVIFAATKHHVEYLQMILQKAEISSTYIYSSLDQAARKINLAKFQHKRAMVMIVTDLAARGIDIPLLDNVINFHFPAKPKLFLHRVGRVARAGRCGTAYSLISQNEVAYLLDLHLFLGRPLKPVAPDQQDVKDSDGLYGGVPQSVIDDMEGKLRIWMAESSELQAMQKVCENAMKQYLKSRPASALESIKRAKQMDKTGAHLGVHPIFRNFDNEDEVERLKLLNSLKSYKGSTTIFEINSTSRTNALSVMKQKRSFHGNVIQRKFQKKEEMEQQQTPEDSSCRPSQSVSLADEELIHSVFHNMIGLKRPQSDTFNPRPRKKQKIVPVRDEENYLHYRPKDYQSEQGLQLTRSFDQEVSGAVMDITGDEEESLRQRSKVIRWDRKKKKFMRGGGNDMDRKNKIRTESGAWIAASYKSKIYKEWMEKNKIASQKDDDDVPQGKQPNRSQGDRFMVLGIKQRKWHTKGMEKSSNDGQKNKFKRELKRPEQIMKERRIKQRKQSSQKSREHVKAKRRSMKAQHTKK</sequence>
<dbReference type="Pfam" id="PF08147">
    <property type="entry name" value="DBP10CT"/>
    <property type="match status" value="1"/>
</dbReference>
<dbReference type="InterPro" id="IPR033517">
    <property type="entry name" value="DDX54/DBP10_DEAD-box_helicase"/>
</dbReference>
<dbReference type="SUPFAM" id="SSF52540">
    <property type="entry name" value="P-loop containing nucleoside triphosphate hydrolases"/>
    <property type="match status" value="2"/>
</dbReference>
<keyword evidence="10" id="KW-0539">Nucleus</keyword>
<feature type="region of interest" description="Disordered" evidence="17">
    <location>
        <begin position="1"/>
        <end position="77"/>
    </location>
</feature>
<evidence type="ECO:0000313" key="21">
    <source>
        <dbReference type="EMBL" id="KAL3832003.1"/>
    </source>
</evidence>
<evidence type="ECO:0000259" key="19">
    <source>
        <dbReference type="PROSITE" id="PS51194"/>
    </source>
</evidence>
<dbReference type="SMART" id="SM00487">
    <property type="entry name" value="DEXDc"/>
    <property type="match status" value="1"/>
</dbReference>
<evidence type="ECO:0000256" key="5">
    <source>
        <dbReference type="ARBA" id="ARBA00022741"/>
    </source>
</evidence>
<dbReference type="InterPro" id="IPR012541">
    <property type="entry name" value="DBP10_C"/>
</dbReference>
<dbReference type="FunFam" id="3.40.50.300:FF:000865">
    <property type="entry name" value="ATP-dependent RNA helicase DDX54"/>
    <property type="match status" value="1"/>
</dbReference>
<dbReference type="PROSITE" id="PS51192">
    <property type="entry name" value="HELICASE_ATP_BIND_1"/>
    <property type="match status" value="1"/>
</dbReference>
<evidence type="ECO:0000256" key="13">
    <source>
        <dbReference type="ARBA" id="ARBA00064259"/>
    </source>
</evidence>
<evidence type="ECO:0000259" key="18">
    <source>
        <dbReference type="PROSITE" id="PS51192"/>
    </source>
</evidence>
<feature type="domain" description="Helicase ATP-binding" evidence="18">
    <location>
        <begin position="126"/>
        <end position="298"/>
    </location>
</feature>
<dbReference type="PROSITE" id="PS51195">
    <property type="entry name" value="Q_MOTIF"/>
    <property type="match status" value="1"/>
</dbReference>
<dbReference type="CDD" id="cd17959">
    <property type="entry name" value="DEADc_DDX54"/>
    <property type="match status" value="1"/>
</dbReference>
<dbReference type="InterPro" id="IPR050079">
    <property type="entry name" value="DEAD_box_RNA_helicase"/>
</dbReference>
<dbReference type="InterPro" id="IPR001650">
    <property type="entry name" value="Helicase_C-like"/>
</dbReference>
<keyword evidence="22" id="KW-1185">Reference proteome</keyword>
<accession>A0ABD3T6C0</accession>
<evidence type="ECO:0000256" key="11">
    <source>
        <dbReference type="ARBA" id="ARBA00047984"/>
    </source>
</evidence>
<dbReference type="GO" id="GO:0006396">
    <property type="term" value="P:RNA processing"/>
    <property type="evidence" value="ECO:0007669"/>
    <property type="project" value="UniProtKB-ARBA"/>
</dbReference>
<dbReference type="SMART" id="SM01123">
    <property type="entry name" value="DBP10CT"/>
    <property type="match status" value="1"/>
</dbReference>
<dbReference type="InterPro" id="IPR027417">
    <property type="entry name" value="P-loop_NTPase"/>
</dbReference>
<evidence type="ECO:0000256" key="6">
    <source>
        <dbReference type="ARBA" id="ARBA00022801"/>
    </source>
</evidence>
<evidence type="ECO:0000256" key="4">
    <source>
        <dbReference type="ARBA" id="ARBA00022553"/>
    </source>
</evidence>
<comment type="function">
    <text evidence="12">Has RNA-dependent ATPase activity. Represses the transcriptional activity of nuclear receptors.</text>
</comment>
<evidence type="ECO:0000256" key="7">
    <source>
        <dbReference type="ARBA" id="ARBA00022806"/>
    </source>
</evidence>
<dbReference type="Gene3D" id="3.40.50.300">
    <property type="entry name" value="P-loop containing nucleotide triphosphate hydrolases"/>
    <property type="match status" value="2"/>
</dbReference>
<evidence type="ECO:0000256" key="1">
    <source>
        <dbReference type="ARBA" id="ARBA00004604"/>
    </source>
</evidence>
<evidence type="ECO:0000256" key="14">
    <source>
        <dbReference type="ARBA" id="ARBA00068312"/>
    </source>
</evidence>
<dbReference type="CDD" id="cd18787">
    <property type="entry name" value="SF2_C_DEAD"/>
    <property type="match status" value="1"/>
</dbReference>
<evidence type="ECO:0000256" key="12">
    <source>
        <dbReference type="ARBA" id="ARBA00055126"/>
    </source>
</evidence>
<comment type="similarity">
    <text evidence="2">Belongs to the DEAD box helicase family. DDX54/DBP10 subfamily.</text>
</comment>